<accession>A0A0M8K5F3</accession>
<dbReference type="Proteomes" id="UP000037784">
    <property type="component" value="Unassembled WGS sequence"/>
</dbReference>
<dbReference type="AlphaFoldDB" id="A0A0M8K5F3"/>
<keyword evidence="2" id="KW-1185">Reference proteome</keyword>
<reference evidence="1 2" key="1">
    <citation type="journal article" date="2015" name="Genome Announc.">
        <title>Draft Genome Sequence of a Heterotrophic Facultative Anaerobic Thermophilic Bacterium, Ardenticatena maritima Strain 110ST.</title>
        <authorList>
            <person name="Kawaichi S."/>
            <person name="Yoshida T."/>
            <person name="Sako Y."/>
            <person name="Nakamura R."/>
        </authorList>
    </citation>
    <scope>NUCLEOTIDE SEQUENCE [LARGE SCALE GENOMIC DNA]</scope>
    <source>
        <strain evidence="1 2">110S</strain>
    </source>
</reference>
<dbReference type="EMBL" id="BBZA01000029">
    <property type="protein sequence ID" value="GAP62073.1"/>
    <property type="molecule type" value="Genomic_DNA"/>
</dbReference>
<reference evidence="2" key="2">
    <citation type="submission" date="2015-08" db="EMBL/GenBank/DDBJ databases">
        <title>Draft Genome Sequence of a Heterotrophic Facultative Anaerobic Bacterium Ardenticatena maritima Strain 110S.</title>
        <authorList>
            <person name="Kawaichi S."/>
            <person name="Yoshida T."/>
            <person name="Sako Y."/>
            <person name="Nakamura R."/>
        </authorList>
    </citation>
    <scope>NUCLEOTIDE SEQUENCE [LARGE SCALE GENOMIC DNA]</scope>
    <source>
        <strain evidence="2">110S</strain>
    </source>
</reference>
<dbReference type="InParanoid" id="A0A0M8K5F3"/>
<sequence length="50" mass="5593">MRVCRHAAPGAARFRQLSSAILWARLDGMQMDQQGTPIAFDSGHARHILF</sequence>
<evidence type="ECO:0000313" key="1">
    <source>
        <dbReference type="EMBL" id="GAP62073.1"/>
    </source>
</evidence>
<evidence type="ECO:0000313" key="2">
    <source>
        <dbReference type="Proteomes" id="UP000037784"/>
    </source>
</evidence>
<gene>
    <name evidence="1" type="ORF">ARMA_0496</name>
</gene>
<organism evidence="1 2">
    <name type="scientific">Ardenticatena maritima</name>
    <dbReference type="NCBI Taxonomy" id="872965"/>
    <lineage>
        <taxon>Bacteria</taxon>
        <taxon>Bacillati</taxon>
        <taxon>Chloroflexota</taxon>
        <taxon>Ardenticatenia</taxon>
        <taxon>Ardenticatenales</taxon>
        <taxon>Ardenticatenaceae</taxon>
        <taxon>Ardenticatena</taxon>
    </lineage>
</organism>
<proteinExistence type="predicted"/>
<protein>
    <submittedName>
        <fullName evidence="1">Uncharacterized protein</fullName>
    </submittedName>
</protein>
<name>A0A0M8K5F3_9CHLR</name>
<comment type="caution">
    <text evidence="1">The sequence shown here is derived from an EMBL/GenBank/DDBJ whole genome shotgun (WGS) entry which is preliminary data.</text>
</comment>